<evidence type="ECO:0000259" key="5">
    <source>
        <dbReference type="SMART" id="SM00670"/>
    </source>
</evidence>
<dbReference type="GO" id="GO:0005829">
    <property type="term" value="C:cytosol"/>
    <property type="evidence" value="ECO:0007669"/>
    <property type="project" value="TreeGrafter"/>
</dbReference>
<keyword evidence="3" id="KW-0067">ATP-binding</keyword>
<reference evidence="6" key="1">
    <citation type="journal article" date="2021" name="bioRxiv">
        <title>Unraveling nitrogen, sulfur and carbon metabolic pathways and microbial community transcriptional responses to substrate deprivation and toxicity stresses in a bioreactor mimicking anoxic brackish coastal sediment conditions.</title>
        <authorList>
            <person name="Martins P.D."/>
            <person name="Echeveste M.J."/>
            <person name="Arshad A."/>
            <person name="Kurth J."/>
            <person name="Ouboter H."/>
            <person name="Jetten M.S.M."/>
            <person name="Welte C.U."/>
        </authorList>
    </citation>
    <scope>NUCLEOTIDE SEQUENCE</scope>
    <source>
        <strain evidence="6">MAG_39</strain>
    </source>
</reference>
<comment type="similarity">
    <text evidence="4">In the N-terminal section; belongs to the PINc/VapC protein family.</text>
</comment>
<dbReference type="SMART" id="SM00670">
    <property type="entry name" value="PINc"/>
    <property type="match status" value="1"/>
</dbReference>
<dbReference type="AlphaFoldDB" id="A0A953JC50"/>
<evidence type="ECO:0000313" key="7">
    <source>
        <dbReference type="Proteomes" id="UP000705867"/>
    </source>
</evidence>
<dbReference type="InterPro" id="IPR051451">
    <property type="entry name" value="PhoH2-like"/>
</dbReference>
<dbReference type="Pfam" id="PF02562">
    <property type="entry name" value="PhoH"/>
    <property type="match status" value="1"/>
</dbReference>
<dbReference type="Gene3D" id="3.40.50.300">
    <property type="entry name" value="P-loop containing nucleotide triphosphate hydrolases"/>
    <property type="match status" value="1"/>
</dbReference>
<evidence type="ECO:0000256" key="2">
    <source>
        <dbReference type="ARBA" id="ARBA00022741"/>
    </source>
</evidence>
<feature type="domain" description="PIN" evidence="5">
    <location>
        <begin position="7"/>
        <end position="127"/>
    </location>
</feature>
<organism evidence="6 7">
    <name type="scientific">Candidatus Nitrobium versatile</name>
    <dbReference type="NCBI Taxonomy" id="2884831"/>
    <lineage>
        <taxon>Bacteria</taxon>
        <taxon>Pseudomonadati</taxon>
        <taxon>Nitrospirota</taxon>
        <taxon>Nitrospiria</taxon>
        <taxon>Nitrospirales</taxon>
        <taxon>Nitrospiraceae</taxon>
        <taxon>Candidatus Nitrobium</taxon>
    </lineage>
</organism>
<dbReference type="Pfam" id="PF13638">
    <property type="entry name" value="PIN_4"/>
    <property type="match status" value="1"/>
</dbReference>
<dbReference type="SUPFAM" id="SSF88723">
    <property type="entry name" value="PIN domain-like"/>
    <property type="match status" value="1"/>
</dbReference>
<evidence type="ECO:0000313" key="6">
    <source>
        <dbReference type="EMBL" id="MBZ0157282.1"/>
    </source>
</evidence>
<dbReference type="SUPFAM" id="SSF52540">
    <property type="entry name" value="P-loop containing nucleoside triphosphate hydrolases"/>
    <property type="match status" value="1"/>
</dbReference>
<sequence>MTPSAQKIFIFDTSVFIHDPHALKRFQDNHLVIPIAVIEELDKLKKENYTARETLRQIDHFCEQGDIHKGVPLPEGGTIRIDVRFKDSLSNRLSADDRIIETALKIRREAGEGHPVIIVSKDTSVRIKAEAQEVKAQDYRSDKTTLYHDFGKLLACDGDCKDSIESVRYLVEGDAITRVTGKDTRTPVARREKIYGLSFKNIEQECATDALLTDTVSVVALTGTAGAGKTLLALAAGLHLYEKKRFEQVIVARPIIPMGKDLGFLPGDVEEKLHPWMQPIFDNLEVLVYTPREEKDSRKVKYNNVKYLIDSGAVHIEPLTYIRGRSLPRRYIIIDEAQNLRPIDTLTIATRAGEGTKLIFTGDLTQIDSPYLDAESNGLAFLISRFINEPDFCYLHLSRSARSHLAERASELLKLR</sequence>
<dbReference type="InterPro" id="IPR029060">
    <property type="entry name" value="PIN-like_dom_sf"/>
</dbReference>
<comment type="similarity">
    <text evidence="1">Belongs to the PhoH family.</text>
</comment>
<proteinExistence type="inferred from homology"/>
<dbReference type="EMBL" id="JAIOIV010000110">
    <property type="protein sequence ID" value="MBZ0157282.1"/>
    <property type="molecule type" value="Genomic_DNA"/>
</dbReference>
<dbReference type="InterPro" id="IPR002716">
    <property type="entry name" value="PIN_dom"/>
</dbReference>
<dbReference type="Gene3D" id="3.40.50.1010">
    <property type="entry name" value="5'-nuclease"/>
    <property type="match status" value="1"/>
</dbReference>
<keyword evidence="2" id="KW-0547">Nucleotide-binding</keyword>
<evidence type="ECO:0000256" key="3">
    <source>
        <dbReference type="ARBA" id="ARBA00022840"/>
    </source>
</evidence>
<evidence type="ECO:0000256" key="4">
    <source>
        <dbReference type="ARBA" id="ARBA00046345"/>
    </source>
</evidence>
<dbReference type="InterPro" id="IPR003714">
    <property type="entry name" value="PhoH"/>
</dbReference>
<dbReference type="PANTHER" id="PTHR30473">
    <property type="entry name" value="PROTEIN PHOH"/>
    <property type="match status" value="1"/>
</dbReference>
<name>A0A953JC50_9BACT</name>
<reference evidence="6" key="2">
    <citation type="submission" date="2021-08" db="EMBL/GenBank/DDBJ databases">
        <authorList>
            <person name="Dalcin Martins P."/>
        </authorList>
    </citation>
    <scope>NUCLEOTIDE SEQUENCE</scope>
    <source>
        <strain evidence="6">MAG_39</strain>
    </source>
</reference>
<dbReference type="CDD" id="cd09883">
    <property type="entry name" value="PIN_VapC_PhoHL-ATPase"/>
    <property type="match status" value="1"/>
</dbReference>
<comment type="caution">
    <text evidence="6">The sequence shown here is derived from an EMBL/GenBank/DDBJ whole genome shotgun (WGS) entry which is preliminary data.</text>
</comment>
<evidence type="ECO:0000256" key="1">
    <source>
        <dbReference type="ARBA" id="ARBA00010393"/>
    </source>
</evidence>
<gene>
    <name evidence="6" type="ORF">K8I29_13860</name>
</gene>
<dbReference type="InterPro" id="IPR027417">
    <property type="entry name" value="P-loop_NTPase"/>
</dbReference>
<dbReference type="PANTHER" id="PTHR30473:SF2">
    <property type="entry name" value="PIN DOMAIN-CONTAINING PROTEIN"/>
    <property type="match status" value="1"/>
</dbReference>
<dbReference type="GO" id="GO:0005524">
    <property type="term" value="F:ATP binding"/>
    <property type="evidence" value="ECO:0007669"/>
    <property type="project" value="UniProtKB-KW"/>
</dbReference>
<dbReference type="Proteomes" id="UP000705867">
    <property type="component" value="Unassembled WGS sequence"/>
</dbReference>
<accession>A0A953JC50</accession>
<protein>
    <submittedName>
        <fullName evidence="6">PhoH family protein</fullName>
    </submittedName>
</protein>